<evidence type="ECO:0000256" key="2">
    <source>
        <dbReference type="ARBA" id="ARBA00001937"/>
    </source>
</evidence>
<keyword evidence="11" id="KW-0560">Oxidoreductase</keyword>
<evidence type="ECO:0000256" key="10">
    <source>
        <dbReference type="ARBA" id="ARBA00022857"/>
    </source>
</evidence>
<evidence type="ECO:0000256" key="3">
    <source>
        <dbReference type="ARBA" id="ARBA00001974"/>
    </source>
</evidence>
<keyword evidence="6" id="KW-0285">Flavoprotein</keyword>
<protein>
    <submittedName>
        <fullName evidence="15">Uncharacterized protein</fullName>
    </submittedName>
</protein>
<keyword evidence="13" id="KW-0443">Lipid metabolism</keyword>
<keyword evidence="10" id="KW-0521">NADP</keyword>
<gene>
    <name evidence="15" type="ORF">CHARACLAT_033463</name>
</gene>
<evidence type="ECO:0000256" key="7">
    <source>
        <dbReference type="ARBA" id="ARBA00022729"/>
    </source>
</evidence>
<keyword evidence="9" id="KW-0274">FAD</keyword>
<evidence type="ECO:0000256" key="9">
    <source>
        <dbReference type="ARBA" id="ARBA00022827"/>
    </source>
</evidence>
<evidence type="ECO:0000256" key="8">
    <source>
        <dbReference type="ARBA" id="ARBA00022824"/>
    </source>
</evidence>
<comment type="cofactor">
    <cofactor evidence="3">
        <name>FAD</name>
        <dbReference type="ChEBI" id="CHEBI:57692"/>
    </cofactor>
</comment>
<evidence type="ECO:0000313" key="16">
    <source>
        <dbReference type="Proteomes" id="UP001352852"/>
    </source>
</evidence>
<keyword evidence="12" id="KW-0520">NAD</keyword>
<evidence type="ECO:0000256" key="1">
    <source>
        <dbReference type="ARBA" id="ARBA00001911"/>
    </source>
</evidence>
<comment type="cofactor">
    <cofactor evidence="1">
        <name>NAD(+)</name>
        <dbReference type="ChEBI" id="CHEBI:57540"/>
    </cofactor>
</comment>
<evidence type="ECO:0000313" key="15">
    <source>
        <dbReference type="EMBL" id="MED6285854.1"/>
    </source>
</evidence>
<evidence type="ECO:0000256" key="13">
    <source>
        <dbReference type="ARBA" id="ARBA00023098"/>
    </source>
</evidence>
<reference evidence="15 16" key="1">
    <citation type="submission" date="2021-06" db="EMBL/GenBank/DDBJ databases">
        <authorList>
            <person name="Palmer J.M."/>
        </authorList>
    </citation>
    <scope>NUCLEOTIDE SEQUENCE [LARGE SCALE GENOMIC DNA]</scope>
    <source>
        <strain evidence="15 16">CL_MEX2019</strain>
        <tissue evidence="15">Muscle</tissue>
    </source>
</reference>
<name>A0ABU7EGT2_9TELE</name>
<accession>A0ABU7EGT2</accession>
<evidence type="ECO:0000256" key="5">
    <source>
        <dbReference type="ARBA" id="ARBA00004586"/>
    </source>
</evidence>
<evidence type="ECO:0000256" key="12">
    <source>
        <dbReference type="ARBA" id="ARBA00023027"/>
    </source>
</evidence>
<dbReference type="PANTHER" id="PTHR46091">
    <property type="entry name" value="BLR7054 PROTEIN"/>
    <property type="match status" value="1"/>
</dbReference>
<evidence type="ECO:0000256" key="14">
    <source>
        <dbReference type="ARBA" id="ARBA00023136"/>
    </source>
</evidence>
<keyword evidence="14" id="KW-0472">Membrane</keyword>
<comment type="caution">
    <text evidence="15">The sequence shown here is derived from an EMBL/GenBank/DDBJ whole genome shotgun (WGS) entry which is preliminary data.</text>
</comment>
<keyword evidence="7" id="KW-0732">Signal</keyword>
<dbReference type="EMBL" id="JAHUTJ010056411">
    <property type="protein sequence ID" value="MED6285854.1"/>
    <property type="molecule type" value="Genomic_DNA"/>
</dbReference>
<proteinExistence type="predicted"/>
<sequence length="83" mass="9414">MVISDAGIFNTYEKLLPKELQATPDIQKQLSMVKHGEGGLSIFVGLNGTKEELGLKANNYWIFAENNFDELYVFSFNSYKIFS</sequence>
<keyword evidence="8" id="KW-0256">Endoplasmic reticulum</keyword>
<evidence type="ECO:0000256" key="4">
    <source>
        <dbReference type="ARBA" id="ARBA00004184"/>
    </source>
</evidence>
<keyword evidence="16" id="KW-1185">Reference proteome</keyword>
<dbReference type="PANTHER" id="PTHR46091:SF1">
    <property type="entry name" value="ALL-TRANS-RETINOL 13,14-REDUCTASE"/>
    <property type="match status" value="1"/>
</dbReference>
<comment type="subcellular location">
    <subcellularLocation>
        <location evidence="4">Endomembrane system</location>
        <topology evidence="4">Peripheral membrane protein</topology>
    </subcellularLocation>
    <subcellularLocation>
        <location evidence="5">Endoplasmic reticulum membrane</location>
    </subcellularLocation>
</comment>
<evidence type="ECO:0000256" key="11">
    <source>
        <dbReference type="ARBA" id="ARBA00023002"/>
    </source>
</evidence>
<comment type="cofactor">
    <cofactor evidence="2">
        <name>NADP(+)</name>
        <dbReference type="ChEBI" id="CHEBI:58349"/>
    </cofactor>
</comment>
<dbReference type="InterPro" id="IPR052206">
    <property type="entry name" value="Retinol_saturase"/>
</dbReference>
<organism evidence="15 16">
    <name type="scientific">Characodon lateralis</name>
    <dbReference type="NCBI Taxonomy" id="208331"/>
    <lineage>
        <taxon>Eukaryota</taxon>
        <taxon>Metazoa</taxon>
        <taxon>Chordata</taxon>
        <taxon>Craniata</taxon>
        <taxon>Vertebrata</taxon>
        <taxon>Euteleostomi</taxon>
        <taxon>Actinopterygii</taxon>
        <taxon>Neopterygii</taxon>
        <taxon>Teleostei</taxon>
        <taxon>Neoteleostei</taxon>
        <taxon>Acanthomorphata</taxon>
        <taxon>Ovalentaria</taxon>
        <taxon>Atherinomorphae</taxon>
        <taxon>Cyprinodontiformes</taxon>
        <taxon>Goodeidae</taxon>
        <taxon>Characodon</taxon>
    </lineage>
</organism>
<dbReference type="Proteomes" id="UP001352852">
    <property type="component" value="Unassembled WGS sequence"/>
</dbReference>
<evidence type="ECO:0000256" key="6">
    <source>
        <dbReference type="ARBA" id="ARBA00022630"/>
    </source>
</evidence>